<reference evidence="6 7" key="1">
    <citation type="journal article" date="2020" name="bioRxiv">
        <title>Whole genome comparisons of ergot fungi reveals the divergence and evolution of species within the genus Claviceps are the result of varying mechanisms driving genome evolution and host range expansion.</title>
        <authorList>
            <person name="Wyka S.A."/>
            <person name="Mondo S.J."/>
            <person name="Liu M."/>
            <person name="Dettman J."/>
            <person name="Nalam V."/>
            <person name="Broders K.D."/>
        </authorList>
    </citation>
    <scope>NUCLEOTIDE SEQUENCE [LARGE SCALE GENOMIC DNA]</scope>
    <source>
        <strain evidence="6 7">Clav52</strain>
    </source>
</reference>
<name>A0A9P7QJZ2_9HYPO</name>
<dbReference type="Proteomes" id="UP000707071">
    <property type="component" value="Unassembled WGS sequence"/>
</dbReference>
<dbReference type="GO" id="GO:0003735">
    <property type="term" value="F:structural constituent of ribosome"/>
    <property type="evidence" value="ECO:0007669"/>
    <property type="project" value="InterPro"/>
</dbReference>
<dbReference type="GO" id="GO:0032543">
    <property type="term" value="P:mitochondrial translation"/>
    <property type="evidence" value="ECO:0007669"/>
    <property type="project" value="TreeGrafter"/>
</dbReference>
<gene>
    <name evidence="6" type="ORF">E4U09_002985</name>
</gene>
<evidence type="ECO:0000313" key="7">
    <source>
        <dbReference type="Proteomes" id="UP000707071"/>
    </source>
</evidence>
<dbReference type="InterPro" id="IPR001648">
    <property type="entry name" value="Ribosomal_bS18"/>
</dbReference>
<protein>
    <recommendedName>
        <fullName evidence="4">Small ribosomal subunit protein bS18m</fullName>
    </recommendedName>
</protein>
<dbReference type="PANTHER" id="PTHR13479">
    <property type="entry name" value="30S RIBOSOMAL PROTEIN S18"/>
    <property type="match status" value="1"/>
</dbReference>
<dbReference type="SUPFAM" id="SSF46911">
    <property type="entry name" value="Ribosomal protein S18"/>
    <property type="match status" value="1"/>
</dbReference>
<evidence type="ECO:0000256" key="2">
    <source>
        <dbReference type="ARBA" id="ARBA00022980"/>
    </source>
</evidence>
<accession>A0A9P7QJZ2</accession>
<dbReference type="EMBL" id="SRRH01000243">
    <property type="protein sequence ID" value="KAG6293466.1"/>
    <property type="molecule type" value="Genomic_DNA"/>
</dbReference>
<dbReference type="InterPro" id="IPR036870">
    <property type="entry name" value="Ribosomal_bS18_sf"/>
</dbReference>
<evidence type="ECO:0000256" key="3">
    <source>
        <dbReference type="ARBA" id="ARBA00023274"/>
    </source>
</evidence>
<keyword evidence="7" id="KW-1185">Reference proteome</keyword>
<dbReference type="GO" id="GO:0070181">
    <property type="term" value="F:small ribosomal subunit rRNA binding"/>
    <property type="evidence" value="ECO:0007669"/>
    <property type="project" value="TreeGrafter"/>
</dbReference>
<evidence type="ECO:0000256" key="5">
    <source>
        <dbReference type="SAM" id="MobiDB-lite"/>
    </source>
</evidence>
<dbReference type="Pfam" id="PF01084">
    <property type="entry name" value="Ribosomal_S18"/>
    <property type="match status" value="1"/>
</dbReference>
<dbReference type="AlphaFoldDB" id="A0A9P7QJZ2"/>
<evidence type="ECO:0000313" key="6">
    <source>
        <dbReference type="EMBL" id="KAG6293466.1"/>
    </source>
</evidence>
<proteinExistence type="inferred from homology"/>
<dbReference type="PANTHER" id="PTHR13479:SF40">
    <property type="entry name" value="SMALL RIBOSOMAL SUBUNIT PROTEIN BS18M"/>
    <property type="match status" value="1"/>
</dbReference>
<organism evidence="6 7">
    <name type="scientific">Claviceps aff. purpurea</name>
    <dbReference type="NCBI Taxonomy" id="1967640"/>
    <lineage>
        <taxon>Eukaryota</taxon>
        <taxon>Fungi</taxon>
        <taxon>Dikarya</taxon>
        <taxon>Ascomycota</taxon>
        <taxon>Pezizomycotina</taxon>
        <taxon>Sordariomycetes</taxon>
        <taxon>Hypocreomycetidae</taxon>
        <taxon>Hypocreales</taxon>
        <taxon>Clavicipitaceae</taxon>
        <taxon>Claviceps</taxon>
    </lineage>
</organism>
<sequence length="248" mass="27725">MPPRLLQSVLRAPLSSSLPFTQLPSSPSLARALSSTPALAIAPAQYPSPPRRDGPRRDPSSNSKLLSIDADGRRNPPRYRSQGFSRHSEGASFISKSSQSQLRASIRNLETLRNNKESGEFLREMPRRWEAGDVYAPHDMSGVEMRKLRKRASRKADVVDALQIRAKDMYKNFALLQGFTNAAGQILPSSATGLRPVNQRKIAKMVRRAQGMGIYPTVHEHPELIRYNFFDRQGAKEANKESVADVFK</sequence>
<feature type="compositionally biased region" description="Basic and acidic residues" evidence="5">
    <location>
        <begin position="50"/>
        <end position="59"/>
    </location>
</feature>
<comment type="similarity">
    <text evidence="1">Belongs to the bacterial ribosomal protein bS18 family.</text>
</comment>
<keyword evidence="2" id="KW-0689">Ribosomal protein</keyword>
<dbReference type="Gene3D" id="4.10.640.10">
    <property type="entry name" value="Ribosomal protein S18"/>
    <property type="match status" value="1"/>
</dbReference>
<keyword evidence="3" id="KW-0687">Ribonucleoprotein</keyword>
<evidence type="ECO:0000256" key="1">
    <source>
        <dbReference type="ARBA" id="ARBA00005589"/>
    </source>
</evidence>
<comment type="caution">
    <text evidence="6">The sequence shown here is derived from an EMBL/GenBank/DDBJ whole genome shotgun (WGS) entry which is preliminary data.</text>
</comment>
<evidence type="ECO:0000256" key="4">
    <source>
        <dbReference type="ARBA" id="ARBA00035264"/>
    </source>
</evidence>
<feature type="region of interest" description="Disordered" evidence="5">
    <location>
        <begin position="42"/>
        <end position="99"/>
    </location>
</feature>
<dbReference type="GO" id="GO:0005763">
    <property type="term" value="C:mitochondrial small ribosomal subunit"/>
    <property type="evidence" value="ECO:0007669"/>
    <property type="project" value="TreeGrafter"/>
</dbReference>